<dbReference type="SFLD" id="SFLDS00036">
    <property type="entry name" value="Aromatic_Prenyltransferase"/>
    <property type="match status" value="1"/>
</dbReference>
<dbReference type="Proteomes" id="UP000238362">
    <property type="component" value="Unassembled WGS sequence"/>
</dbReference>
<dbReference type="AlphaFoldDB" id="A0A2T0M2M1"/>
<feature type="region of interest" description="Disordered" evidence="2">
    <location>
        <begin position="356"/>
        <end position="375"/>
    </location>
</feature>
<sequence>MNGADVTLSDYTSQQLRNLCREAGFTDTDTPAELLRELLGAAGGRPLSAGPLWPSDVADDATPVEFSFAFDDGGDRAIRVLGETIAERPGPDANVAAARRFLHTVTERYGCTADRFEAVQDLFLPERPRGKFALWFSLIFRPGAAPRVKVYFNPDVRGPERARELVAEGLRRLGMDNAYDIVLAHALSRGDRDRFSFFALDLDDDPLSRVKLYVSHAAASVPDVERAAAAVSGIDRSEIGRFCALVGGSSGPFAGRPLISSYSLVEADPDRPGNYSLYLPVRDYVPDDETARSRIRSFLAEHGLDPADLDRALGAVSGRPLRDGRGLLAHVSLRLGGFGSGTTVYLSSEAYDVTPPRRGTARPVPVPLADAPLGG</sequence>
<comment type="caution">
    <text evidence="3">The sequence shown here is derived from an EMBL/GenBank/DDBJ whole genome shotgun (WGS) entry which is preliminary data.</text>
</comment>
<proteinExistence type="predicted"/>
<dbReference type="PANTHER" id="PTHR40627">
    <property type="entry name" value="INDOLE PRENYLTRANSFERASE TDIB-RELATED"/>
    <property type="match status" value="1"/>
</dbReference>
<dbReference type="GO" id="GO:0009820">
    <property type="term" value="P:alkaloid metabolic process"/>
    <property type="evidence" value="ECO:0007669"/>
    <property type="project" value="InterPro"/>
</dbReference>
<dbReference type="SFLD" id="SFLDG01162">
    <property type="entry name" value="I"/>
    <property type="match status" value="1"/>
</dbReference>
<keyword evidence="1 3" id="KW-0808">Transferase</keyword>
<dbReference type="RefSeq" id="WP_106176507.1">
    <property type="nucleotide sequence ID" value="NZ_PVNH01000001.1"/>
</dbReference>
<keyword evidence="4" id="KW-1185">Reference proteome</keyword>
<reference evidence="3 4" key="1">
    <citation type="submission" date="2018-03" db="EMBL/GenBank/DDBJ databases">
        <title>Genomic Encyclopedia of Type Strains, Phase III (KMG-III): the genomes of soil and plant-associated and newly described type strains.</title>
        <authorList>
            <person name="Whitman W."/>
        </authorList>
    </citation>
    <scope>NUCLEOTIDE SEQUENCE [LARGE SCALE GENOMIC DNA]</scope>
    <source>
        <strain evidence="3 4">CGMCC 4.7125</strain>
    </source>
</reference>
<evidence type="ECO:0000313" key="4">
    <source>
        <dbReference type="Proteomes" id="UP000238362"/>
    </source>
</evidence>
<dbReference type="PANTHER" id="PTHR40627:SF4">
    <property type="entry name" value="PRENYLTRANSFERASE ASQH1-RELATED"/>
    <property type="match status" value="1"/>
</dbReference>
<organism evidence="3 4">
    <name type="scientific">Prauserella shujinwangii</name>
    <dbReference type="NCBI Taxonomy" id="1453103"/>
    <lineage>
        <taxon>Bacteria</taxon>
        <taxon>Bacillati</taxon>
        <taxon>Actinomycetota</taxon>
        <taxon>Actinomycetes</taxon>
        <taxon>Pseudonocardiales</taxon>
        <taxon>Pseudonocardiaceae</taxon>
        <taxon>Prauserella</taxon>
    </lineage>
</organism>
<evidence type="ECO:0000256" key="1">
    <source>
        <dbReference type="ARBA" id="ARBA00022679"/>
    </source>
</evidence>
<gene>
    <name evidence="3" type="ORF">B0I33_101122</name>
</gene>
<dbReference type="Pfam" id="PF11991">
    <property type="entry name" value="Trp_DMAT"/>
    <property type="match status" value="1"/>
</dbReference>
<name>A0A2T0M2M1_9PSEU</name>
<dbReference type="OrthoDB" id="513465at2"/>
<dbReference type="InterPro" id="IPR033964">
    <property type="entry name" value="ABBA"/>
</dbReference>
<evidence type="ECO:0000313" key="3">
    <source>
        <dbReference type="EMBL" id="PRX50970.1"/>
    </source>
</evidence>
<accession>A0A2T0M2M1</accession>
<dbReference type="GO" id="GO:0016765">
    <property type="term" value="F:transferase activity, transferring alkyl or aryl (other than methyl) groups"/>
    <property type="evidence" value="ECO:0007669"/>
    <property type="project" value="InterPro"/>
</dbReference>
<protein>
    <submittedName>
        <fullName evidence="3">DMATS type aromatic prenyltransferase</fullName>
    </submittedName>
</protein>
<dbReference type="InterPro" id="IPR017795">
    <property type="entry name" value="ABBA_NscD-like"/>
</dbReference>
<dbReference type="EMBL" id="PVNH01000001">
    <property type="protein sequence ID" value="PRX50970.1"/>
    <property type="molecule type" value="Genomic_DNA"/>
</dbReference>
<evidence type="ECO:0000256" key="2">
    <source>
        <dbReference type="SAM" id="MobiDB-lite"/>
    </source>
</evidence>